<evidence type="ECO:0000313" key="1">
    <source>
        <dbReference type="EMBL" id="TCV06733.1"/>
    </source>
</evidence>
<dbReference type="EMBL" id="SMBZ01000058">
    <property type="protein sequence ID" value="TCV06733.1"/>
    <property type="molecule type" value="Genomic_DNA"/>
</dbReference>
<proteinExistence type="predicted"/>
<dbReference type="RefSeq" id="WP_132778922.1">
    <property type="nucleotide sequence ID" value="NZ_SMBZ01000058.1"/>
</dbReference>
<sequence>MSSLKITYSDWEILKIKLLRKYNHLSAEDLAYQEGEENQLINRLAKRLKRTNEYVIFTLSKQLAELSNNRL</sequence>
<evidence type="ECO:0000313" key="2">
    <source>
        <dbReference type="Proteomes" id="UP000295197"/>
    </source>
</evidence>
<dbReference type="Proteomes" id="UP000295197">
    <property type="component" value="Unassembled WGS sequence"/>
</dbReference>
<dbReference type="OrthoDB" id="770226at2"/>
<reference evidence="1 2" key="1">
    <citation type="submission" date="2019-03" db="EMBL/GenBank/DDBJ databases">
        <title>Genomic Encyclopedia of Type Strains, Phase IV (KMG-IV): sequencing the most valuable type-strain genomes for metagenomic binning, comparative biology and taxonomic classification.</title>
        <authorList>
            <person name="Goeker M."/>
        </authorList>
    </citation>
    <scope>NUCLEOTIDE SEQUENCE [LARGE SCALE GENOMIC DNA]</scope>
    <source>
        <strain evidence="1 2">DSM 22362</strain>
    </source>
</reference>
<dbReference type="AlphaFoldDB" id="A0A4R3VKF0"/>
<organism evidence="1 2">
    <name type="scientific">Sphingobacterium alimentarium</name>
    <dbReference type="NCBI Taxonomy" id="797292"/>
    <lineage>
        <taxon>Bacteria</taxon>
        <taxon>Pseudomonadati</taxon>
        <taxon>Bacteroidota</taxon>
        <taxon>Sphingobacteriia</taxon>
        <taxon>Sphingobacteriales</taxon>
        <taxon>Sphingobacteriaceae</taxon>
        <taxon>Sphingobacterium</taxon>
    </lineage>
</organism>
<name>A0A4R3VKF0_9SPHI</name>
<accession>A0A4R3VKF0</accession>
<keyword evidence="2" id="KW-1185">Reference proteome</keyword>
<gene>
    <name evidence="1" type="ORF">EDC17_105818</name>
</gene>
<comment type="caution">
    <text evidence="1">The sequence shown here is derived from an EMBL/GenBank/DDBJ whole genome shotgun (WGS) entry which is preliminary data.</text>
</comment>
<protein>
    <submittedName>
        <fullName evidence="1">Uncharacterized protein</fullName>
    </submittedName>
</protein>